<name>A0ABM1RCP2_CAMSA</name>
<dbReference type="RefSeq" id="XP_019096780.1">
    <property type="nucleotide sequence ID" value="XM_019241235.1"/>
</dbReference>
<evidence type="ECO:0000256" key="1">
    <source>
        <dbReference type="SAM" id="SignalP"/>
    </source>
</evidence>
<gene>
    <name evidence="3" type="primary">LOC109130978</name>
</gene>
<evidence type="ECO:0000313" key="2">
    <source>
        <dbReference type="Proteomes" id="UP000694864"/>
    </source>
</evidence>
<feature type="signal peptide" evidence="1">
    <location>
        <begin position="1"/>
        <end position="25"/>
    </location>
</feature>
<accession>A0ABM1RCP2</accession>
<protein>
    <submittedName>
        <fullName evidence="3">Defensin-like protein 259</fullName>
    </submittedName>
</protein>
<keyword evidence="2" id="KW-1185">Reference proteome</keyword>
<dbReference type="Proteomes" id="UP000694864">
    <property type="component" value="Chromosome 19"/>
</dbReference>
<organism evidence="2 3">
    <name type="scientific">Camelina sativa</name>
    <name type="common">False flax</name>
    <name type="synonym">Myagrum sativum</name>
    <dbReference type="NCBI Taxonomy" id="90675"/>
    <lineage>
        <taxon>Eukaryota</taxon>
        <taxon>Viridiplantae</taxon>
        <taxon>Streptophyta</taxon>
        <taxon>Embryophyta</taxon>
        <taxon>Tracheophyta</taxon>
        <taxon>Spermatophyta</taxon>
        <taxon>Magnoliopsida</taxon>
        <taxon>eudicotyledons</taxon>
        <taxon>Gunneridae</taxon>
        <taxon>Pentapetalae</taxon>
        <taxon>rosids</taxon>
        <taxon>malvids</taxon>
        <taxon>Brassicales</taxon>
        <taxon>Brassicaceae</taxon>
        <taxon>Camelineae</taxon>
        <taxon>Camelina</taxon>
    </lineage>
</organism>
<dbReference type="GeneID" id="109130978"/>
<keyword evidence="1" id="KW-0732">Signal</keyword>
<proteinExistence type="predicted"/>
<reference evidence="2" key="1">
    <citation type="journal article" date="2014" name="Nat. Commun.">
        <title>The emerging biofuel crop Camelina sativa retains a highly undifferentiated hexaploid genome structure.</title>
        <authorList>
            <person name="Kagale S."/>
            <person name="Koh C."/>
            <person name="Nixon J."/>
            <person name="Bollina V."/>
            <person name="Clarke W.E."/>
            <person name="Tuteja R."/>
            <person name="Spillane C."/>
            <person name="Robinson S.J."/>
            <person name="Links M.G."/>
            <person name="Clarke C."/>
            <person name="Higgins E.E."/>
            <person name="Huebert T."/>
            <person name="Sharpe A.G."/>
            <person name="Parkin I.A."/>
        </authorList>
    </citation>
    <scope>NUCLEOTIDE SEQUENCE [LARGE SCALE GENOMIC DNA]</scope>
    <source>
        <strain evidence="2">cv. DH55</strain>
    </source>
</reference>
<feature type="chain" id="PRO_5046528967" evidence="1">
    <location>
        <begin position="26"/>
        <end position="87"/>
    </location>
</feature>
<evidence type="ECO:0000313" key="3">
    <source>
        <dbReference type="RefSeq" id="XP_019096780.1"/>
    </source>
</evidence>
<reference evidence="3" key="2">
    <citation type="submission" date="2025-08" db="UniProtKB">
        <authorList>
            <consortium name="RefSeq"/>
        </authorList>
    </citation>
    <scope>IDENTIFICATION</scope>
    <source>
        <tissue evidence="3">Leaf</tissue>
    </source>
</reference>
<sequence length="87" mass="9439">MKNASLKLSLLVFILVITSNLGAQARHLTEVDASLEGAAASPGYVSIGDTLGKSLSCKRDIDCYLKCPGRKGGFCNERLRRCECLKY</sequence>